<reference evidence="2 3" key="1">
    <citation type="journal article" date="2019" name="Nat. Ecol. Evol.">
        <title>Megaphylogeny resolves global patterns of mushroom evolution.</title>
        <authorList>
            <person name="Varga T."/>
            <person name="Krizsan K."/>
            <person name="Foldi C."/>
            <person name="Dima B."/>
            <person name="Sanchez-Garcia M."/>
            <person name="Sanchez-Ramirez S."/>
            <person name="Szollosi G.J."/>
            <person name="Szarkandi J.G."/>
            <person name="Papp V."/>
            <person name="Albert L."/>
            <person name="Andreopoulos W."/>
            <person name="Angelini C."/>
            <person name="Antonin V."/>
            <person name="Barry K.W."/>
            <person name="Bougher N.L."/>
            <person name="Buchanan P."/>
            <person name="Buyck B."/>
            <person name="Bense V."/>
            <person name="Catcheside P."/>
            <person name="Chovatia M."/>
            <person name="Cooper J."/>
            <person name="Damon W."/>
            <person name="Desjardin D."/>
            <person name="Finy P."/>
            <person name="Geml J."/>
            <person name="Haridas S."/>
            <person name="Hughes K."/>
            <person name="Justo A."/>
            <person name="Karasinski D."/>
            <person name="Kautmanova I."/>
            <person name="Kiss B."/>
            <person name="Kocsube S."/>
            <person name="Kotiranta H."/>
            <person name="LaButti K.M."/>
            <person name="Lechner B.E."/>
            <person name="Liimatainen K."/>
            <person name="Lipzen A."/>
            <person name="Lukacs Z."/>
            <person name="Mihaltcheva S."/>
            <person name="Morgado L.N."/>
            <person name="Niskanen T."/>
            <person name="Noordeloos M.E."/>
            <person name="Ohm R.A."/>
            <person name="Ortiz-Santana B."/>
            <person name="Ovrebo C."/>
            <person name="Racz N."/>
            <person name="Riley R."/>
            <person name="Savchenko A."/>
            <person name="Shiryaev A."/>
            <person name="Soop K."/>
            <person name="Spirin V."/>
            <person name="Szebenyi C."/>
            <person name="Tomsovsky M."/>
            <person name="Tulloss R.E."/>
            <person name="Uehling J."/>
            <person name="Grigoriev I.V."/>
            <person name="Vagvolgyi C."/>
            <person name="Papp T."/>
            <person name="Martin F.M."/>
            <person name="Miettinen O."/>
            <person name="Hibbett D.S."/>
            <person name="Nagy L.G."/>
        </authorList>
    </citation>
    <scope>NUCLEOTIDE SEQUENCE [LARGE SCALE GENOMIC DNA]</scope>
    <source>
        <strain evidence="2 3">CBS 962.96</strain>
    </source>
</reference>
<feature type="compositionally biased region" description="Acidic residues" evidence="1">
    <location>
        <begin position="72"/>
        <end position="82"/>
    </location>
</feature>
<dbReference type="AlphaFoldDB" id="A0A4S8MHL4"/>
<name>A0A4S8MHL4_DENBC</name>
<evidence type="ECO:0000313" key="2">
    <source>
        <dbReference type="EMBL" id="THV01809.1"/>
    </source>
</evidence>
<organism evidence="2 3">
    <name type="scientific">Dendrothele bispora (strain CBS 962.96)</name>
    <dbReference type="NCBI Taxonomy" id="1314807"/>
    <lineage>
        <taxon>Eukaryota</taxon>
        <taxon>Fungi</taxon>
        <taxon>Dikarya</taxon>
        <taxon>Basidiomycota</taxon>
        <taxon>Agaricomycotina</taxon>
        <taxon>Agaricomycetes</taxon>
        <taxon>Agaricomycetidae</taxon>
        <taxon>Agaricales</taxon>
        <taxon>Agaricales incertae sedis</taxon>
        <taxon>Dendrothele</taxon>
    </lineage>
</organism>
<sequence length="263" mass="29231">MYTNWNSAQNFSSPTGSVMDFLLSTVQVSNSTEYHSDDKEFACSSNRKTSTYPLGSSSESPTPPYAMHVNDNDNDNVNENENDNTSSMPLPSCPLASLSPASSFVSVSNETKCSTIDSLVNSRGFGVVELRKLINFHVNVWLHNTNGSKKNVQELRNQFYSHQYAERAGFLNLTVLSDSEYNNCARAPNLRDISITGKRKKVVDSNPCQRKRVKTTNSGQPLTDSMTGGYGRKRRGPNLFEIKFYPQGLILLRTISASFSVIK</sequence>
<evidence type="ECO:0000256" key="1">
    <source>
        <dbReference type="SAM" id="MobiDB-lite"/>
    </source>
</evidence>
<feature type="compositionally biased region" description="Polar residues" evidence="1">
    <location>
        <begin position="45"/>
        <end position="60"/>
    </location>
</feature>
<evidence type="ECO:0000313" key="3">
    <source>
        <dbReference type="Proteomes" id="UP000297245"/>
    </source>
</evidence>
<proteinExistence type="predicted"/>
<protein>
    <submittedName>
        <fullName evidence="2">Uncharacterized protein</fullName>
    </submittedName>
</protein>
<gene>
    <name evidence="2" type="ORF">K435DRAFT_793026</name>
</gene>
<dbReference type="Proteomes" id="UP000297245">
    <property type="component" value="Unassembled WGS sequence"/>
</dbReference>
<feature type="region of interest" description="Disordered" evidence="1">
    <location>
        <begin position="45"/>
        <end position="87"/>
    </location>
</feature>
<accession>A0A4S8MHL4</accession>
<dbReference type="EMBL" id="ML179084">
    <property type="protein sequence ID" value="THV01809.1"/>
    <property type="molecule type" value="Genomic_DNA"/>
</dbReference>
<keyword evidence="3" id="KW-1185">Reference proteome</keyword>